<feature type="chain" id="PRO_5040785568" description="Cysteine rich repeat-containing protein" evidence="1">
    <location>
        <begin position="22"/>
        <end position="73"/>
    </location>
</feature>
<evidence type="ECO:0000313" key="2">
    <source>
        <dbReference type="EMBL" id="GLI95008.1"/>
    </source>
</evidence>
<protein>
    <recommendedName>
        <fullName evidence="4">Cysteine rich repeat-containing protein</fullName>
    </recommendedName>
</protein>
<dbReference type="AlphaFoldDB" id="A0A9W6GXQ5"/>
<dbReference type="EMBL" id="BSEC01000001">
    <property type="protein sequence ID" value="GLI95008.1"/>
    <property type="molecule type" value="Genomic_DNA"/>
</dbReference>
<reference evidence="2" key="1">
    <citation type="journal article" date="2023" name="Int. J. Syst. Evol. Microbiol.">
        <title>Methylocystis iwaonis sp. nov., a type II methane-oxidizing bacterium from surface soil of a rice paddy field in Japan, and emended description of the genus Methylocystis (ex Whittenbury et al. 1970) Bowman et al. 1993.</title>
        <authorList>
            <person name="Kaise H."/>
            <person name="Sawadogo J.B."/>
            <person name="Alam M.S."/>
            <person name="Ueno C."/>
            <person name="Dianou D."/>
            <person name="Shinjo R."/>
            <person name="Asakawa S."/>
        </authorList>
    </citation>
    <scope>NUCLEOTIDE SEQUENCE</scope>
    <source>
        <strain evidence="2">LMG27198</strain>
    </source>
</reference>
<evidence type="ECO:0000313" key="3">
    <source>
        <dbReference type="Proteomes" id="UP001144323"/>
    </source>
</evidence>
<dbReference type="Proteomes" id="UP001144323">
    <property type="component" value="Unassembled WGS sequence"/>
</dbReference>
<feature type="signal peptide" evidence="1">
    <location>
        <begin position="1"/>
        <end position="21"/>
    </location>
</feature>
<proteinExistence type="predicted"/>
<gene>
    <name evidence="2" type="ORF">LMG27198_40000</name>
</gene>
<dbReference type="RefSeq" id="WP_281805327.1">
    <property type="nucleotide sequence ID" value="NZ_BSEC01000001.1"/>
</dbReference>
<evidence type="ECO:0008006" key="4">
    <source>
        <dbReference type="Google" id="ProtNLM"/>
    </source>
</evidence>
<accession>A0A9W6GXQ5</accession>
<comment type="caution">
    <text evidence="2">The sequence shown here is derived from an EMBL/GenBank/DDBJ whole genome shotgun (WGS) entry which is preliminary data.</text>
</comment>
<organism evidence="2 3">
    <name type="scientific">Methylocystis echinoides</name>
    <dbReference type="NCBI Taxonomy" id="29468"/>
    <lineage>
        <taxon>Bacteria</taxon>
        <taxon>Pseudomonadati</taxon>
        <taxon>Pseudomonadota</taxon>
        <taxon>Alphaproteobacteria</taxon>
        <taxon>Hyphomicrobiales</taxon>
        <taxon>Methylocystaceae</taxon>
        <taxon>Methylocystis</taxon>
    </lineage>
</organism>
<name>A0A9W6GXQ5_9HYPH</name>
<evidence type="ECO:0000256" key="1">
    <source>
        <dbReference type="SAM" id="SignalP"/>
    </source>
</evidence>
<sequence>MRKFFLVVPAVLSLVALPALAQGTTKQKAACERDSHRLCASAEPDAIAVEKCLKAHMSSLSKACQRQFGKGRR</sequence>
<keyword evidence="3" id="KW-1185">Reference proteome</keyword>
<keyword evidence="1" id="KW-0732">Signal</keyword>